<dbReference type="Proteomes" id="UP000247569">
    <property type="component" value="Unassembled WGS sequence"/>
</dbReference>
<dbReference type="SUPFAM" id="SSF51905">
    <property type="entry name" value="FAD/NAD(P)-binding domain"/>
    <property type="match status" value="1"/>
</dbReference>
<feature type="domain" description="FAD-binding" evidence="3">
    <location>
        <begin position="13"/>
        <end position="364"/>
    </location>
</feature>
<dbReference type="InterPro" id="IPR050493">
    <property type="entry name" value="FAD-dep_Monooxygenase_BioMet"/>
</dbReference>
<accession>A0A318JY93</accession>
<dbReference type="RefSeq" id="WP_040733422.1">
    <property type="nucleotide sequence ID" value="NZ_QJKF01000007.1"/>
</dbReference>
<dbReference type="GO" id="GO:0004497">
    <property type="term" value="F:monooxygenase activity"/>
    <property type="evidence" value="ECO:0007669"/>
    <property type="project" value="UniProtKB-KW"/>
</dbReference>
<dbReference type="PANTHER" id="PTHR13789">
    <property type="entry name" value="MONOOXYGENASE"/>
    <property type="match status" value="1"/>
</dbReference>
<dbReference type="SUPFAM" id="SSF54373">
    <property type="entry name" value="FAD-linked reductases, C-terminal domain"/>
    <property type="match status" value="1"/>
</dbReference>
<evidence type="ECO:0000313" key="5">
    <source>
        <dbReference type="Proteomes" id="UP000247569"/>
    </source>
</evidence>
<name>A0A318JY93_9NOCA</name>
<organism evidence="4 5">
    <name type="scientific">Nocardia tenerifensis</name>
    <dbReference type="NCBI Taxonomy" id="228006"/>
    <lineage>
        <taxon>Bacteria</taxon>
        <taxon>Bacillati</taxon>
        <taxon>Actinomycetota</taxon>
        <taxon>Actinomycetes</taxon>
        <taxon>Mycobacteriales</taxon>
        <taxon>Nocardiaceae</taxon>
        <taxon>Nocardia</taxon>
    </lineage>
</organism>
<dbReference type="GO" id="GO:0071949">
    <property type="term" value="F:FAD binding"/>
    <property type="evidence" value="ECO:0007669"/>
    <property type="project" value="InterPro"/>
</dbReference>
<proteinExistence type="predicted"/>
<dbReference type="Gene3D" id="3.50.50.60">
    <property type="entry name" value="FAD/NAD(P)-binding domain"/>
    <property type="match status" value="1"/>
</dbReference>
<dbReference type="PANTHER" id="PTHR13789:SF268">
    <property type="entry name" value="5-METHYLPHENAZINE-1-CARBOXYLATE 1-MONOOXYGENASE"/>
    <property type="match status" value="1"/>
</dbReference>
<dbReference type="OrthoDB" id="4568714at2"/>
<protein>
    <submittedName>
        <fullName evidence="4">2-polyprenyl-6-methoxyphenol hydroxylase-like FAD-dependent oxidoreductase</fullName>
    </submittedName>
</protein>
<dbReference type="EMBL" id="QJKF01000007">
    <property type="protein sequence ID" value="PXX62285.1"/>
    <property type="molecule type" value="Genomic_DNA"/>
</dbReference>
<gene>
    <name evidence="4" type="ORF">DFR70_107152</name>
</gene>
<evidence type="ECO:0000256" key="1">
    <source>
        <dbReference type="ARBA" id="ARBA00023002"/>
    </source>
</evidence>
<keyword evidence="2" id="KW-0503">Monooxygenase</keyword>
<comment type="caution">
    <text evidence="4">The sequence shown here is derived from an EMBL/GenBank/DDBJ whole genome shotgun (WGS) entry which is preliminary data.</text>
</comment>
<evidence type="ECO:0000313" key="4">
    <source>
        <dbReference type="EMBL" id="PXX62285.1"/>
    </source>
</evidence>
<dbReference type="NCBIfam" id="NF005720">
    <property type="entry name" value="PRK07538.1"/>
    <property type="match status" value="1"/>
</dbReference>
<dbReference type="AlphaFoldDB" id="A0A318JY93"/>
<evidence type="ECO:0000259" key="3">
    <source>
        <dbReference type="Pfam" id="PF01494"/>
    </source>
</evidence>
<reference evidence="4 5" key="1">
    <citation type="submission" date="2018-05" db="EMBL/GenBank/DDBJ databases">
        <title>Genomic Encyclopedia of Type Strains, Phase IV (KMG-IV): sequencing the most valuable type-strain genomes for metagenomic binning, comparative biology and taxonomic classification.</title>
        <authorList>
            <person name="Goeker M."/>
        </authorList>
    </citation>
    <scope>NUCLEOTIDE SEQUENCE [LARGE SCALE GENOMIC DNA]</scope>
    <source>
        <strain evidence="4 5">DSM 44704</strain>
    </source>
</reference>
<dbReference type="PRINTS" id="PR00420">
    <property type="entry name" value="RNGMNOXGNASE"/>
</dbReference>
<dbReference type="InterPro" id="IPR002938">
    <property type="entry name" value="FAD-bd"/>
</dbReference>
<sequence>MDELVPNPWHTEDVIIVGAGIGGLVLALALHANGVPCRVFEAAPKIEPLGMGINIQPYATEILADLGLLDALESRAVVTREFVFYNRHGQEIYRSPAGRYGGQAFPQLSIHRADLHAVLLDAVQRRIGADHVRTGWRCLGVGQGGGRAWASFTRSAAGTAVYGSAVVGCDGIHSVVYRSLYPAGPPLRYSGTNMWRGTSVFPDFLSGASMVRAGLPAEGKLVVYPIRRDIDRRGNNLVNWVVEVDTPMADPTGATGTGRVADFAERFADWRFDWLDVPELLRCAHGPVLSMPMMDRDPLDRWSRGRITLLGDAAHPMVPLGSNGGGQAILDARSLATHLATAASVVQALRGYEEQRRPHTTNIVLGDRKGVVDLMVREVDRRTRGLPFRNLAEIISSDELAALSIPNYHEPVER</sequence>
<evidence type="ECO:0000256" key="2">
    <source>
        <dbReference type="ARBA" id="ARBA00023033"/>
    </source>
</evidence>
<keyword evidence="1" id="KW-0560">Oxidoreductase</keyword>
<dbReference type="Gene3D" id="3.30.9.30">
    <property type="match status" value="1"/>
</dbReference>
<dbReference type="Pfam" id="PF01494">
    <property type="entry name" value="FAD_binding_3"/>
    <property type="match status" value="1"/>
</dbReference>
<keyword evidence="5" id="KW-1185">Reference proteome</keyword>
<dbReference type="InterPro" id="IPR036188">
    <property type="entry name" value="FAD/NAD-bd_sf"/>
</dbReference>